<accession>A0A1V6SY20</accession>
<evidence type="ECO:0000313" key="2">
    <source>
        <dbReference type="Proteomes" id="UP000191342"/>
    </source>
</evidence>
<sequence length="118" mass="13188">MSYAYCEKDLRMKEPGTIRSAIKAKYPEEPEIQKLIKVETKLVQNTVYSSLQAYKVYDKDATATTLASIPELGLTKEEALTLLTNVYNELQATPTVYEHQRALAGARKAMNVAENGCI</sequence>
<keyword evidence="2" id="KW-1185">Reference proteome</keyword>
<dbReference type="Proteomes" id="UP000191342">
    <property type="component" value="Unassembled WGS sequence"/>
</dbReference>
<organism evidence="1 2">
    <name type="scientific">Penicillium flavigenum</name>
    <dbReference type="NCBI Taxonomy" id="254877"/>
    <lineage>
        <taxon>Eukaryota</taxon>
        <taxon>Fungi</taxon>
        <taxon>Dikarya</taxon>
        <taxon>Ascomycota</taxon>
        <taxon>Pezizomycotina</taxon>
        <taxon>Eurotiomycetes</taxon>
        <taxon>Eurotiomycetidae</taxon>
        <taxon>Eurotiales</taxon>
        <taxon>Aspergillaceae</taxon>
        <taxon>Penicillium</taxon>
    </lineage>
</organism>
<reference evidence="2" key="1">
    <citation type="journal article" date="2017" name="Nat. Microbiol.">
        <title>Global analysis of biosynthetic gene clusters reveals vast potential of secondary metabolite production in Penicillium species.</title>
        <authorList>
            <person name="Nielsen J.C."/>
            <person name="Grijseels S."/>
            <person name="Prigent S."/>
            <person name="Ji B."/>
            <person name="Dainat J."/>
            <person name="Nielsen K.F."/>
            <person name="Frisvad J.C."/>
            <person name="Workman M."/>
            <person name="Nielsen J."/>
        </authorList>
    </citation>
    <scope>NUCLEOTIDE SEQUENCE [LARGE SCALE GENOMIC DNA]</scope>
    <source>
        <strain evidence="2">IBT 14082</strain>
    </source>
</reference>
<comment type="caution">
    <text evidence="1">The sequence shown here is derived from an EMBL/GenBank/DDBJ whole genome shotgun (WGS) entry which is preliminary data.</text>
</comment>
<name>A0A1V6SY20_9EURO</name>
<protein>
    <submittedName>
        <fullName evidence="1">Uncharacterized protein</fullName>
    </submittedName>
</protein>
<gene>
    <name evidence="1" type="ORF">PENFLA_c020G02446</name>
</gene>
<evidence type="ECO:0000313" key="1">
    <source>
        <dbReference type="EMBL" id="OQE18938.1"/>
    </source>
</evidence>
<dbReference type="AlphaFoldDB" id="A0A1V6SY20"/>
<proteinExistence type="predicted"/>
<dbReference type="EMBL" id="MLQL01000020">
    <property type="protein sequence ID" value="OQE18938.1"/>
    <property type="molecule type" value="Genomic_DNA"/>
</dbReference>
<dbReference type="OrthoDB" id="4337630at2759"/>